<comment type="similarity">
    <text evidence="2">Belongs to the PPP phosphatase family. PP-5 (PP-T) subfamily.</text>
</comment>
<keyword evidence="12" id="KW-1185">Reference proteome</keyword>
<protein>
    <recommendedName>
        <fullName evidence="3">protein-serine/threonine phosphatase</fullName>
        <ecNumber evidence="3">3.1.3.16</ecNumber>
    </recommendedName>
</protein>
<name>A0ABV2AGB1_9EUKA</name>
<gene>
    <name evidence="11" type="ORF">MHBO_000625</name>
</gene>
<dbReference type="Pfam" id="PF13181">
    <property type="entry name" value="TPR_8"/>
    <property type="match status" value="1"/>
</dbReference>
<dbReference type="PRINTS" id="PR00114">
    <property type="entry name" value="STPHPHTASE"/>
</dbReference>
<dbReference type="PANTHER" id="PTHR45668:SF5">
    <property type="entry name" value="SERINE_THREONINE-PROTEIN PHOSPHATASE 5"/>
    <property type="match status" value="1"/>
</dbReference>
<keyword evidence="8" id="KW-0802">TPR repeat</keyword>
<keyword evidence="6" id="KW-0378">Hydrolase</keyword>
<evidence type="ECO:0000313" key="11">
    <source>
        <dbReference type="EMBL" id="MES1918700.1"/>
    </source>
</evidence>
<evidence type="ECO:0000256" key="1">
    <source>
        <dbReference type="ARBA" id="ARBA00001936"/>
    </source>
</evidence>
<dbReference type="InterPro" id="IPR004843">
    <property type="entry name" value="Calcineurin-like_PHP"/>
</dbReference>
<dbReference type="InterPro" id="IPR051134">
    <property type="entry name" value="PPP_phosphatase"/>
</dbReference>
<dbReference type="InterPro" id="IPR013235">
    <property type="entry name" value="PPP_dom"/>
</dbReference>
<feature type="repeat" description="TPR" evidence="8">
    <location>
        <begin position="15"/>
        <end position="48"/>
    </location>
</feature>
<dbReference type="InterPro" id="IPR029052">
    <property type="entry name" value="Metallo-depent_PP-like"/>
</dbReference>
<dbReference type="InterPro" id="IPR006186">
    <property type="entry name" value="Ser/Thr-sp_prot-phosphatase"/>
</dbReference>
<evidence type="ECO:0000256" key="2">
    <source>
        <dbReference type="ARBA" id="ARBA00008786"/>
    </source>
</evidence>
<evidence type="ECO:0000256" key="7">
    <source>
        <dbReference type="ARBA" id="ARBA00023211"/>
    </source>
</evidence>
<evidence type="ECO:0000256" key="4">
    <source>
        <dbReference type="ARBA" id="ARBA00022723"/>
    </source>
</evidence>
<dbReference type="PANTHER" id="PTHR45668">
    <property type="entry name" value="SERINE/THREONINE-PROTEIN PHOSPHATASE 5-RELATED"/>
    <property type="match status" value="1"/>
</dbReference>
<dbReference type="InterPro" id="IPR019734">
    <property type="entry name" value="TPR_rpt"/>
</dbReference>
<evidence type="ECO:0000259" key="9">
    <source>
        <dbReference type="Pfam" id="PF00149"/>
    </source>
</evidence>
<comment type="caution">
    <text evidence="11">The sequence shown here is derived from an EMBL/GenBank/DDBJ whole genome shotgun (WGS) entry which is preliminary data.</text>
</comment>
<dbReference type="Pfam" id="PF08321">
    <property type="entry name" value="PPP5"/>
    <property type="match status" value="1"/>
</dbReference>
<evidence type="ECO:0000256" key="3">
    <source>
        <dbReference type="ARBA" id="ARBA00013081"/>
    </source>
</evidence>
<feature type="domain" description="PPP" evidence="10">
    <location>
        <begin position="122"/>
        <end position="211"/>
    </location>
</feature>
<keyword evidence="4" id="KW-0479">Metal-binding</keyword>
<evidence type="ECO:0000256" key="5">
    <source>
        <dbReference type="ARBA" id="ARBA00022737"/>
    </source>
</evidence>
<dbReference type="Pfam" id="PF13414">
    <property type="entry name" value="TPR_11"/>
    <property type="match status" value="1"/>
</dbReference>
<proteinExistence type="inferred from homology"/>
<dbReference type="PROSITE" id="PS50005">
    <property type="entry name" value="TPR"/>
    <property type="match status" value="2"/>
</dbReference>
<dbReference type="Pfam" id="PF00149">
    <property type="entry name" value="Metallophos"/>
    <property type="match status" value="1"/>
</dbReference>
<dbReference type="InterPro" id="IPR011990">
    <property type="entry name" value="TPR-like_helical_dom_sf"/>
</dbReference>
<dbReference type="Gene3D" id="1.25.40.10">
    <property type="entry name" value="Tetratricopeptide repeat domain"/>
    <property type="match status" value="1"/>
</dbReference>
<feature type="domain" description="Calcineurin-like phosphoesterase" evidence="9">
    <location>
        <begin position="219"/>
        <end position="269"/>
    </location>
</feature>
<dbReference type="EMBL" id="JBDODL010000108">
    <property type="protein sequence ID" value="MES1918700.1"/>
    <property type="molecule type" value="Genomic_DNA"/>
</dbReference>
<evidence type="ECO:0000259" key="10">
    <source>
        <dbReference type="Pfam" id="PF08321"/>
    </source>
</evidence>
<reference evidence="11 12" key="1">
    <citation type="journal article" date="2024" name="BMC Biol.">
        <title>Comparative genomics of Ascetosporea gives new insight into the evolutionary basis for animal parasitism in Rhizaria.</title>
        <authorList>
            <person name="Hiltunen Thoren M."/>
            <person name="Onut-Brannstrom I."/>
            <person name="Alfjorden A."/>
            <person name="Peckova H."/>
            <person name="Swords F."/>
            <person name="Hooper C."/>
            <person name="Holzer A.S."/>
            <person name="Bass D."/>
            <person name="Burki F."/>
        </authorList>
    </citation>
    <scope>NUCLEOTIDE SEQUENCE [LARGE SCALE GENOMIC DNA]</scope>
    <source>
        <strain evidence="11">20-A016</strain>
    </source>
</reference>
<comment type="cofactor">
    <cofactor evidence="1">
        <name>Mn(2+)</name>
        <dbReference type="ChEBI" id="CHEBI:29035"/>
    </cofactor>
</comment>
<keyword evidence="5" id="KW-0677">Repeat</keyword>
<keyword evidence="7" id="KW-0464">Manganese</keyword>
<feature type="repeat" description="TPR" evidence="8">
    <location>
        <begin position="81"/>
        <end position="114"/>
    </location>
</feature>
<evidence type="ECO:0000256" key="6">
    <source>
        <dbReference type="ARBA" id="ARBA00022801"/>
    </source>
</evidence>
<evidence type="ECO:0000313" key="12">
    <source>
        <dbReference type="Proteomes" id="UP001439008"/>
    </source>
</evidence>
<evidence type="ECO:0000256" key="8">
    <source>
        <dbReference type="PROSITE-ProRule" id="PRU00339"/>
    </source>
</evidence>
<dbReference type="SUPFAM" id="SSF56300">
    <property type="entry name" value="Metallo-dependent phosphatases"/>
    <property type="match status" value="1"/>
</dbReference>
<dbReference type="SMART" id="SM00028">
    <property type="entry name" value="TPR"/>
    <property type="match status" value="2"/>
</dbReference>
<dbReference type="Proteomes" id="UP001439008">
    <property type="component" value="Unassembled WGS sequence"/>
</dbReference>
<organism evidence="11 12">
    <name type="scientific">Bonamia ostreae</name>
    <dbReference type="NCBI Taxonomy" id="126728"/>
    <lineage>
        <taxon>Eukaryota</taxon>
        <taxon>Sar</taxon>
        <taxon>Rhizaria</taxon>
        <taxon>Endomyxa</taxon>
        <taxon>Ascetosporea</taxon>
        <taxon>Haplosporida</taxon>
        <taxon>Bonamia</taxon>
    </lineage>
</organism>
<accession>A0ABV2AGB1</accession>
<dbReference type="Gene3D" id="3.60.21.10">
    <property type="match status" value="1"/>
</dbReference>
<dbReference type="EC" id="3.1.3.16" evidence="3"/>
<sequence length="282" mass="32867">MANRQISENYEMKTDEEYKQIGNDLFKQNKLNEALEQYLEAIKINPENGCVYSNIALVYIRLEKYGQAVIEATKSVKFGYNKGYYRRASAYLAMANFDKAAKDFRIASKLFPSNFGIKNKLAFCNAEIRKAIFTDSIKNENNIPLSERLDLDKFVVPDDFSGLKLNFPLNRETVLEIKSNLKQQKRIHIRFVYQIILKTIEILKSEQNLVKSSIPKEAKFNVCGDVHGQFYDLVNIFEIFGEPSKNNIFLFNGDVVDRFLKMLIFLRRKIKIWLLKIKNDVK</sequence>
<dbReference type="SUPFAM" id="SSF48452">
    <property type="entry name" value="TPR-like"/>
    <property type="match status" value="1"/>
</dbReference>